<evidence type="ECO:0000256" key="6">
    <source>
        <dbReference type="ARBA" id="ARBA00022692"/>
    </source>
</evidence>
<dbReference type="GO" id="GO:0016757">
    <property type="term" value="F:glycosyltransferase activity"/>
    <property type="evidence" value="ECO:0000318"/>
    <property type="project" value="GO_Central"/>
</dbReference>
<dbReference type="GeneID" id="118407360"/>
<keyword evidence="6" id="KW-0812">Transmembrane</keyword>
<dbReference type="KEGG" id="bfo:118407360"/>
<dbReference type="FunFam" id="3.90.550.50:FF:000001">
    <property type="entry name" value="Hexosyltransferase"/>
    <property type="match status" value="1"/>
</dbReference>
<keyword evidence="7" id="KW-0735">Signal-anchor</keyword>
<dbReference type="Proteomes" id="UP000001554">
    <property type="component" value="Unplaced"/>
</dbReference>
<keyword evidence="10" id="KW-0472">Membrane</keyword>
<dbReference type="Pfam" id="PF01762">
    <property type="entry name" value="Galactosyl_T"/>
    <property type="match status" value="1"/>
</dbReference>
<organism evidence="13 14">
    <name type="scientific">Branchiostoma floridae</name>
    <name type="common">Florida lancelet</name>
    <name type="synonym">Amphioxus</name>
    <dbReference type="NCBI Taxonomy" id="7739"/>
    <lineage>
        <taxon>Eukaryota</taxon>
        <taxon>Metazoa</taxon>
        <taxon>Chordata</taxon>
        <taxon>Cephalochordata</taxon>
        <taxon>Leptocardii</taxon>
        <taxon>Amphioxiformes</taxon>
        <taxon>Branchiostomatidae</taxon>
        <taxon>Branchiostoma</taxon>
    </lineage>
</organism>
<dbReference type="Gene3D" id="1.20.1020.10">
    <property type="entry name" value="TAZ domain"/>
    <property type="match status" value="1"/>
</dbReference>
<evidence type="ECO:0000256" key="11">
    <source>
        <dbReference type="ARBA" id="ARBA00023180"/>
    </source>
</evidence>
<evidence type="ECO:0000256" key="4">
    <source>
        <dbReference type="ARBA" id="ARBA00022676"/>
    </source>
</evidence>
<proteinExistence type="inferred from homology"/>
<accession>A0A9J7HSN6</accession>
<evidence type="ECO:0000256" key="1">
    <source>
        <dbReference type="ARBA" id="ARBA00004323"/>
    </source>
</evidence>
<dbReference type="EC" id="2.4.1.-" evidence="12"/>
<keyword evidence="11" id="KW-0325">Glycoprotein</keyword>
<evidence type="ECO:0000256" key="3">
    <source>
        <dbReference type="ARBA" id="ARBA00008661"/>
    </source>
</evidence>
<evidence type="ECO:0000256" key="9">
    <source>
        <dbReference type="ARBA" id="ARBA00023034"/>
    </source>
</evidence>
<keyword evidence="13" id="KW-1185">Reference proteome</keyword>
<comment type="subcellular location">
    <subcellularLocation>
        <location evidence="1 12">Golgi apparatus membrane</location>
        <topology evidence="1 12">Single-pass type II membrane protein</topology>
    </subcellularLocation>
</comment>
<dbReference type="InterPro" id="IPR002659">
    <property type="entry name" value="Glyco_trans_31"/>
</dbReference>
<dbReference type="AlphaFoldDB" id="A0A9J7HSN6"/>
<comment type="similarity">
    <text evidence="3 12">Belongs to the glycosyltransferase 31 family.</text>
</comment>
<dbReference type="InterPro" id="IPR035898">
    <property type="entry name" value="TAZ_dom_sf"/>
</dbReference>
<dbReference type="Gene3D" id="3.90.550.50">
    <property type="match status" value="1"/>
</dbReference>
<keyword evidence="8" id="KW-1133">Transmembrane helix</keyword>
<dbReference type="GO" id="GO:0016758">
    <property type="term" value="F:hexosyltransferase activity"/>
    <property type="evidence" value="ECO:0007669"/>
    <property type="project" value="InterPro"/>
</dbReference>
<evidence type="ECO:0000313" key="14">
    <source>
        <dbReference type="RefSeq" id="XP_035663717.1"/>
    </source>
</evidence>
<dbReference type="GO" id="GO:0006493">
    <property type="term" value="P:protein O-linked glycosylation"/>
    <property type="evidence" value="ECO:0000318"/>
    <property type="project" value="GO_Central"/>
</dbReference>
<evidence type="ECO:0000256" key="10">
    <source>
        <dbReference type="ARBA" id="ARBA00023136"/>
    </source>
</evidence>
<dbReference type="RefSeq" id="XP_035663717.1">
    <property type="nucleotide sequence ID" value="XM_035807824.1"/>
</dbReference>
<keyword evidence="9 12" id="KW-0333">Golgi apparatus</keyword>
<dbReference type="PANTHER" id="PTHR11214:SF283">
    <property type="entry name" value="N-ACETYLLACTOSAMINIDE BETA-1,3-N-ACETYLGLUCOSAMINYLTRANSFERASE 4-LIKE"/>
    <property type="match status" value="1"/>
</dbReference>
<evidence type="ECO:0000256" key="12">
    <source>
        <dbReference type="RuleBase" id="RU363063"/>
    </source>
</evidence>
<dbReference type="OrthoDB" id="5957813at2759"/>
<keyword evidence="5" id="KW-0808">Transferase</keyword>
<evidence type="ECO:0000256" key="2">
    <source>
        <dbReference type="ARBA" id="ARBA00004922"/>
    </source>
</evidence>
<keyword evidence="4 12" id="KW-0328">Glycosyltransferase</keyword>
<name>A0A9J7HSN6_BRAFL</name>
<dbReference type="PANTHER" id="PTHR11214">
    <property type="entry name" value="BETA-1,3-N-ACETYLGLUCOSAMINYLTRANSFERASE"/>
    <property type="match status" value="1"/>
</dbReference>
<reference evidence="14" key="1">
    <citation type="submission" date="2025-08" db="UniProtKB">
        <authorList>
            <consortium name="RefSeq"/>
        </authorList>
    </citation>
    <scope>IDENTIFICATION</scope>
    <source>
        <strain evidence="14">S238N-H82</strain>
        <tissue evidence="14">Testes</tissue>
    </source>
</reference>
<evidence type="ECO:0000313" key="13">
    <source>
        <dbReference type="Proteomes" id="UP000001554"/>
    </source>
</evidence>
<evidence type="ECO:0000256" key="7">
    <source>
        <dbReference type="ARBA" id="ARBA00022968"/>
    </source>
</evidence>
<evidence type="ECO:0000256" key="5">
    <source>
        <dbReference type="ARBA" id="ARBA00022679"/>
    </source>
</evidence>
<evidence type="ECO:0000256" key="8">
    <source>
        <dbReference type="ARBA" id="ARBA00022989"/>
    </source>
</evidence>
<dbReference type="GO" id="GO:0000139">
    <property type="term" value="C:Golgi membrane"/>
    <property type="evidence" value="ECO:0000318"/>
    <property type="project" value="GO_Central"/>
</dbReference>
<comment type="pathway">
    <text evidence="2">Protein modification; protein glycosylation.</text>
</comment>
<gene>
    <name evidence="14" type="primary">LOC118407360</name>
</gene>
<sequence>MLSFSYYVLFCNKSSPNVRKRTKYVPFTSNVCDCLPGVDDLTECQCHLPDLTGDDILLTSHMRECQSCQRVVTPYLFHIKTCHKINCERCAHVRRLYCGHVFTCDKEECDVTGCVETREDIRGSQLSPEDLQNDKQFKDKISARLRKSTSPTECGGIFRAFQQAEYWAVAVGPVNLHRHQVNNRLLQMCCRILPHTVSLAEQAFIACLSHSDGGGWNEDSIDHVNTTCTAREMGPTDTAVINPHPYTFLINNPGKCGGSEVFLLIIVTSSPENYAQRSAVRQTWGNETNVPGTVIKTVFAVGKPGNASTQRGLEYENKVHKDIIQEDFVDSYKNLTLKTVMCMRWASEFCPCAKFVMKADDDTLVNIFKLVRLLRTKVPKKFVTGHVYSGARPDRNADVRWYVGKEEYPRETFPKYPSGFAYVMSYDVTGLIYQVSLTLKYLFLEDVFLGLCLERLKVEPVYDGRFYPWGWAPCQAPFNNRIASHLLKTHDAMISAWHDAISC</sequence>
<protein>
    <recommendedName>
        <fullName evidence="12">Hexosyltransferase</fullName>
        <ecNumber evidence="12">2.4.1.-</ecNumber>
    </recommendedName>
</protein>